<name>A0A7S3GEP6_9EUKA</name>
<feature type="region of interest" description="Disordered" evidence="1">
    <location>
        <begin position="1"/>
        <end position="39"/>
    </location>
</feature>
<organism evidence="2">
    <name type="scientific">Palpitomonas bilix</name>
    <dbReference type="NCBI Taxonomy" id="652834"/>
    <lineage>
        <taxon>Eukaryota</taxon>
        <taxon>Eukaryota incertae sedis</taxon>
    </lineage>
</organism>
<sequence length="252" mass="28073">MASDGSDGDTGHGRHLEDEEEPKFELPSPLNWWTTDDGPPSTRSHWGFSSSFFEDVHSPEREPAPPFLDESHSGGATQDERPFEKRWVSPTRDYDVGVFFSERTLHTLEEGKSNDRVADFRDDTRTDLVSIVPSDERRSASAPSSARGYAPTPVRKGLLVGEMMDRVKNIESIASVGQDDTAAKNVLSRTTIAQACKLVGVSYKTYNRYTNTIRRARRVAPELLEAGDCSYKDLCDKIAEIESAQLLAKESE</sequence>
<dbReference type="EMBL" id="HBIB01040433">
    <property type="protein sequence ID" value="CAE0264011.1"/>
    <property type="molecule type" value="Transcribed_RNA"/>
</dbReference>
<evidence type="ECO:0000256" key="1">
    <source>
        <dbReference type="SAM" id="MobiDB-lite"/>
    </source>
</evidence>
<proteinExistence type="predicted"/>
<gene>
    <name evidence="2" type="ORF">PBIL07802_LOCUS26314</name>
</gene>
<feature type="compositionally biased region" description="Basic and acidic residues" evidence="1">
    <location>
        <begin position="54"/>
        <end position="63"/>
    </location>
</feature>
<protein>
    <submittedName>
        <fullName evidence="2">Uncharacterized protein</fullName>
    </submittedName>
</protein>
<feature type="region of interest" description="Disordered" evidence="1">
    <location>
        <begin position="54"/>
        <end position="86"/>
    </location>
</feature>
<evidence type="ECO:0000313" key="2">
    <source>
        <dbReference type="EMBL" id="CAE0264011.1"/>
    </source>
</evidence>
<dbReference type="AlphaFoldDB" id="A0A7S3GEP6"/>
<reference evidence="2" key="1">
    <citation type="submission" date="2021-01" db="EMBL/GenBank/DDBJ databases">
        <authorList>
            <person name="Corre E."/>
            <person name="Pelletier E."/>
            <person name="Niang G."/>
            <person name="Scheremetjew M."/>
            <person name="Finn R."/>
            <person name="Kale V."/>
            <person name="Holt S."/>
            <person name="Cochrane G."/>
            <person name="Meng A."/>
            <person name="Brown T."/>
            <person name="Cohen L."/>
        </authorList>
    </citation>
    <scope>NUCLEOTIDE SEQUENCE</scope>
    <source>
        <strain evidence="2">NIES-2562</strain>
    </source>
</reference>
<accession>A0A7S3GEP6</accession>